<evidence type="ECO:0000313" key="4">
    <source>
        <dbReference type="Proteomes" id="UP000199073"/>
    </source>
</evidence>
<dbReference type="Proteomes" id="UP000199073">
    <property type="component" value="Unassembled WGS sequence"/>
</dbReference>
<dbReference type="GO" id="GO:0016878">
    <property type="term" value="F:acid-thiol ligase activity"/>
    <property type="evidence" value="ECO:0007669"/>
    <property type="project" value="UniProtKB-ARBA"/>
</dbReference>
<reference evidence="3 4" key="1">
    <citation type="submission" date="2016-10" db="EMBL/GenBank/DDBJ databases">
        <authorList>
            <person name="de Groot N.N."/>
        </authorList>
    </citation>
    <scope>NUCLEOTIDE SEQUENCE [LARGE SCALE GENOMIC DNA]</scope>
    <source>
        <strain evidence="3 4">DSM 12130</strain>
    </source>
</reference>
<feature type="domain" description="AMP-binding enzyme C-terminal" evidence="2">
    <location>
        <begin position="484"/>
        <end position="558"/>
    </location>
</feature>
<dbReference type="PANTHER" id="PTHR43767:SF1">
    <property type="entry name" value="NONRIBOSOMAL PEPTIDE SYNTHASE PES1 (EUROFUNG)-RELATED"/>
    <property type="match status" value="1"/>
</dbReference>
<organism evidence="3 4">
    <name type="scientific">Desulforhopalus singaporensis</name>
    <dbReference type="NCBI Taxonomy" id="91360"/>
    <lineage>
        <taxon>Bacteria</taxon>
        <taxon>Pseudomonadati</taxon>
        <taxon>Thermodesulfobacteriota</taxon>
        <taxon>Desulfobulbia</taxon>
        <taxon>Desulfobulbales</taxon>
        <taxon>Desulfocapsaceae</taxon>
        <taxon>Desulforhopalus</taxon>
    </lineage>
</organism>
<dbReference type="InterPro" id="IPR050237">
    <property type="entry name" value="ATP-dep_AMP-bd_enzyme"/>
</dbReference>
<dbReference type="SUPFAM" id="SSF56801">
    <property type="entry name" value="Acetyl-CoA synthetase-like"/>
    <property type="match status" value="1"/>
</dbReference>
<dbReference type="InterPro" id="IPR045851">
    <property type="entry name" value="AMP-bd_C_sf"/>
</dbReference>
<dbReference type="NCBIfam" id="NF004822">
    <property type="entry name" value="PRK06178.1"/>
    <property type="match status" value="1"/>
</dbReference>
<dbReference type="InterPro" id="IPR042099">
    <property type="entry name" value="ANL_N_sf"/>
</dbReference>
<dbReference type="Pfam" id="PF00501">
    <property type="entry name" value="AMP-binding"/>
    <property type="match status" value="1"/>
</dbReference>
<evidence type="ECO:0000259" key="1">
    <source>
        <dbReference type="Pfam" id="PF00501"/>
    </source>
</evidence>
<dbReference type="Pfam" id="PF13193">
    <property type="entry name" value="AMP-binding_C"/>
    <property type="match status" value="1"/>
</dbReference>
<feature type="domain" description="AMP-dependent synthetase/ligase" evidence="1">
    <location>
        <begin position="40"/>
        <end position="434"/>
    </location>
</feature>
<protein>
    <submittedName>
        <fullName evidence="3">Fatty-acyl-CoA synthase</fullName>
    </submittedName>
</protein>
<evidence type="ECO:0000259" key="2">
    <source>
        <dbReference type="Pfam" id="PF13193"/>
    </source>
</evidence>
<evidence type="ECO:0000313" key="3">
    <source>
        <dbReference type="EMBL" id="SDP72003.1"/>
    </source>
</evidence>
<dbReference type="RefSeq" id="WP_092225735.1">
    <property type="nucleotide sequence ID" value="NZ_FNJI01000038.1"/>
</dbReference>
<keyword evidence="4" id="KW-1185">Reference proteome</keyword>
<dbReference type="PANTHER" id="PTHR43767">
    <property type="entry name" value="LONG-CHAIN-FATTY-ACID--COA LIGASE"/>
    <property type="match status" value="1"/>
</dbReference>
<gene>
    <name evidence="3" type="ORF">SAMN05660330_03817</name>
</gene>
<dbReference type="AlphaFoldDB" id="A0A1H0V0Y1"/>
<dbReference type="OrthoDB" id="9765680at2"/>
<dbReference type="EMBL" id="FNJI01000038">
    <property type="protein sequence ID" value="SDP72003.1"/>
    <property type="molecule type" value="Genomic_DNA"/>
</dbReference>
<dbReference type="STRING" id="91360.SAMN05660330_03817"/>
<dbReference type="InterPro" id="IPR000873">
    <property type="entry name" value="AMP-dep_synth/lig_dom"/>
</dbReference>
<proteinExistence type="predicted"/>
<dbReference type="InterPro" id="IPR020845">
    <property type="entry name" value="AMP-binding_CS"/>
</dbReference>
<sequence>MDEKSYLKKLHDLWKKNWPKNAPNKPHYPKGEKPICEYLTEWARENPDKKAIRFYGYDISYKELDLASNRFANLLINLGIKPGEGVALFMPSCPQFNIAYFGIMKCGAIHVPVSPLSKEMELKHQLGDSKPKVVFCFDALLPVLEPVCQNLGIEHIIATSYSELKQDCSTIQLPDFFKIPKVDLKDGIIDFFPALNEVSDAPPDHTPALDDVAALNYTGGTTGLPKGCVHTHRNLIYTAAAFMLIVFGHTENKASDKIMMTYLPQFWIAGETTGLLFPVFHGATVVMLARWDTVAFMEAVDHYKVNQCIMLVDSIDDVLNHPKLSDYDLHSMELTPCISFIKKLNKDYRNKWEKVTGSTMFETTYGMTETHSCDTFTKGFQDDDFDLSVSPAFVGIPVPGTEIKICDFITGELKPFEEEGEIVVRTPTLLKGYWNMPDSNAELFFNGWFRTGDLGTITKDGFLRYLGRRKEMLKVNGMSVFPTEIEAMLGQNPAIAACGVVGRPDDQKGQVPVAFITLKKGFEETEESLAKWCKNAMAIFKVPEIHIVSQLPMTGTGKVIKNELEKMIC</sequence>
<name>A0A1H0V0Y1_9BACT</name>
<dbReference type="PROSITE" id="PS00455">
    <property type="entry name" value="AMP_BINDING"/>
    <property type="match status" value="1"/>
</dbReference>
<dbReference type="Gene3D" id="3.30.300.30">
    <property type="match status" value="1"/>
</dbReference>
<dbReference type="Gene3D" id="3.40.50.12780">
    <property type="entry name" value="N-terminal domain of ligase-like"/>
    <property type="match status" value="1"/>
</dbReference>
<accession>A0A1H0V0Y1</accession>
<dbReference type="InterPro" id="IPR025110">
    <property type="entry name" value="AMP-bd_C"/>
</dbReference>